<protein>
    <submittedName>
        <fullName evidence="4">Uncharacterized protein</fullName>
    </submittedName>
</protein>
<feature type="compositionally biased region" description="Pro residues" evidence="1">
    <location>
        <begin position="719"/>
        <end position="786"/>
    </location>
</feature>
<dbReference type="PANTHER" id="PTHR24216:SF65">
    <property type="entry name" value="PAXILLIN-LIKE PROTEIN 1"/>
    <property type="match status" value="1"/>
</dbReference>
<keyword evidence="2" id="KW-0472">Membrane</keyword>
<feature type="compositionally biased region" description="Pro residues" evidence="1">
    <location>
        <begin position="793"/>
        <end position="802"/>
    </location>
</feature>
<feature type="signal peptide" evidence="3">
    <location>
        <begin position="1"/>
        <end position="21"/>
    </location>
</feature>
<evidence type="ECO:0000256" key="1">
    <source>
        <dbReference type="SAM" id="MobiDB-lite"/>
    </source>
</evidence>
<organism evidence="4">
    <name type="scientific">Eutreptiella gymnastica</name>
    <dbReference type="NCBI Taxonomy" id="73025"/>
    <lineage>
        <taxon>Eukaryota</taxon>
        <taxon>Discoba</taxon>
        <taxon>Euglenozoa</taxon>
        <taxon>Euglenida</taxon>
        <taxon>Spirocuta</taxon>
        <taxon>Euglenophyceae</taxon>
        <taxon>Eutreptiales</taxon>
        <taxon>Eutreptiaceae</taxon>
        <taxon>Eutreptiella</taxon>
    </lineage>
</organism>
<dbReference type="EMBL" id="HBJA01003203">
    <property type="protein sequence ID" value="CAE0789906.1"/>
    <property type="molecule type" value="Transcribed_RNA"/>
</dbReference>
<keyword evidence="2" id="KW-1133">Transmembrane helix</keyword>
<name>A0A7S4FED5_9EUGL</name>
<dbReference type="AlphaFoldDB" id="A0A7S4FED5"/>
<feature type="transmembrane region" description="Helical" evidence="2">
    <location>
        <begin position="1142"/>
        <end position="1161"/>
    </location>
</feature>
<gene>
    <name evidence="4" type="ORF">EGYM00163_LOCUS1020</name>
</gene>
<dbReference type="PRINTS" id="PR01217">
    <property type="entry name" value="PRICHEXTENSN"/>
</dbReference>
<accession>A0A7S4FED5</accession>
<proteinExistence type="predicted"/>
<evidence type="ECO:0000256" key="3">
    <source>
        <dbReference type="SAM" id="SignalP"/>
    </source>
</evidence>
<feature type="compositionally biased region" description="Polar residues" evidence="1">
    <location>
        <begin position="1201"/>
        <end position="1211"/>
    </location>
</feature>
<reference evidence="4" key="1">
    <citation type="submission" date="2021-01" db="EMBL/GenBank/DDBJ databases">
        <authorList>
            <person name="Corre E."/>
            <person name="Pelletier E."/>
            <person name="Niang G."/>
            <person name="Scheremetjew M."/>
            <person name="Finn R."/>
            <person name="Kale V."/>
            <person name="Holt S."/>
            <person name="Cochrane G."/>
            <person name="Meng A."/>
            <person name="Brown T."/>
            <person name="Cohen L."/>
        </authorList>
    </citation>
    <scope>NUCLEOTIDE SEQUENCE</scope>
    <source>
        <strain evidence="4">CCMP1594</strain>
    </source>
</reference>
<feature type="compositionally biased region" description="Low complexity" evidence="1">
    <location>
        <begin position="695"/>
        <end position="718"/>
    </location>
</feature>
<keyword evidence="3" id="KW-0732">Signal</keyword>
<keyword evidence="2" id="KW-0812">Transmembrane</keyword>
<feature type="chain" id="PRO_5031412656" evidence="3">
    <location>
        <begin position="22"/>
        <end position="1211"/>
    </location>
</feature>
<evidence type="ECO:0000313" key="4">
    <source>
        <dbReference type="EMBL" id="CAE0789906.1"/>
    </source>
</evidence>
<evidence type="ECO:0000256" key="2">
    <source>
        <dbReference type="SAM" id="Phobius"/>
    </source>
</evidence>
<dbReference type="PANTHER" id="PTHR24216">
    <property type="entry name" value="PAXILLIN-RELATED"/>
    <property type="match status" value="1"/>
</dbReference>
<feature type="region of interest" description="Disordered" evidence="1">
    <location>
        <begin position="688"/>
        <end position="823"/>
    </location>
</feature>
<feature type="region of interest" description="Disordered" evidence="1">
    <location>
        <begin position="1169"/>
        <end position="1211"/>
    </location>
</feature>
<sequence length="1211" mass="128064">MAASCLCVFLVVTVLVSPTIAQQSPAQPDGLLEDFLLKNVDRYTRLPRSYYIPKGYFNKVPQEQRPQSAGEGAVDPQCGGAFVSAEQRNAYEYQTETILSTIGLNIYDGAIRTVALAKRGHFGPVDAYMRDTLLAHSTKEFENIRAGRPCRGVVSRGECVDSEGACGFCYGDGTTNAAKTLSFEDAYFFRMIADYHSVEQVVDARCPDRGQTWKWNEYRPVLGENAWATLLGPLQVEYLRADGDINAIPDDSPAMQLAIGILCALQTMKISALGAIYYAPRNTWDAADPDIGSTFSTENQASALAGLKALHTVLNRSSTTRYKAQLPIVEDLIAGIEHYLKLAYKPELGYFSQGGSYDPQTGVQWVQEPYFALDCQTWVISVLGVPKIDGWFGNGTALRIWETSKRIAGYNADSGRGWVDGVGFSDNGADQVLSGEWTLGAVNLLKNMAVYYRDHAEALRREASHMRQAVTRDLLVESPHGPALKYANKRYFIPFGWYANPVPSAASTAWAILEDEDYNVFRLGGAYGTDDIDVVAGSAEVGSACALRASERCQGHLDFAWGTGMKSNPEWYKDMKRYAGVDASDATKEDLQKFFVCAKTHPEDCAALQFPRECSRPPCDVCEDTSGPSGTDCAGAAASASSSCPSPRQDYWYCVTGAAAKGCRSKDNGQFPAEACSEQCRAIDAEAPSPETLQSPTPSSAPSSTPSPRASPSTSPAASPAPPSTPSPSSAAPPAPSPSPSRAPSSSPSPSPEPFPSPSTSPTPPPASPTPPPASPTPPPVSPTPRPGSSTPAPSPSPPPQSPAASTPSPSPPAKDPLSPFVNAGGQVASATVNLSDVSEIRLDRSLAFPGTTQLLLEASRLTVGGSARLAVSGNVTVAGTGNVTVLDGATLSVGPGAIFTIEAPLTALLGSRFSVERGIVRLKQDSDIAALLKVTDGGLLEVHETARLTGCLRGQGEIRGYGKTYTSVTANSAKCAKEPTLRAVGPTAVARREQGPADVCAPASHLWVPCGFYDGPAIVQQGAGLAVGNCTGAAGAVRAPSLTLYEGAFIEVWGGAELTGGASPHFASVNLEGPVSLHVMPRALANITILTYTNSPTWYDPVVACGCPPGYRCVVNAREQALTLTVYAPERPADPQSSTSWWWIALIIVVVAVIGVILVIRCCRRKGDDPSKDFSAIPEQQQQGAGRSASPHDLQAPAGGTQSPDAVQDK</sequence>